<proteinExistence type="predicted"/>
<dbReference type="EMBL" id="JBHUCP010000007">
    <property type="protein sequence ID" value="MFD1530210.1"/>
    <property type="molecule type" value="Genomic_DNA"/>
</dbReference>
<organism evidence="1 2">
    <name type="scientific">Pseudonocardia aurantiaca</name>
    <dbReference type="NCBI Taxonomy" id="75290"/>
    <lineage>
        <taxon>Bacteria</taxon>
        <taxon>Bacillati</taxon>
        <taxon>Actinomycetota</taxon>
        <taxon>Actinomycetes</taxon>
        <taxon>Pseudonocardiales</taxon>
        <taxon>Pseudonocardiaceae</taxon>
        <taxon>Pseudonocardia</taxon>
    </lineage>
</organism>
<dbReference type="RefSeq" id="WP_343977020.1">
    <property type="nucleotide sequence ID" value="NZ_BAAAJG010000008.1"/>
</dbReference>
<keyword evidence="2" id="KW-1185">Reference proteome</keyword>
<name>A0ABW4FIX1_9PSEU</name>
<evidence type="ECO:0000313" key="1">
    <source>
        <dbReference type="EMBL" id="MFD1530210.1"/>
    </source>
</evidence>
<comment type="caution">
    <text evidence="1">The sequence shown here is derived from an EMBL/GenBank/DDBJ whole genome shotgun (WGS) entry which is preliminary data.</text>
</comment>
<accession>A0ABW4FIX1</accession>
<sequence>MARSFPPLDVAALTARLEIPEDRAEVVLGSLTSAYEVIDVLDSLPLGETPPATAFDARWE</sequence>
<dbReference type="Proteomes" id="UP001597145">
    <property type="component" value="Unassembled WGS sequence"/>
</dbReference>
<evidence type="ECO:0008006" key="3">
    <source>
        <dbReference type="Google" id="ProtNLM"/>
    </source>
</evidence>
<gene>
    <name evidence="1" type="ORF">ACFSCY_12225</name>
</gene>
<protein>
    <recommendedName>
        <fullName evidence="3">DUF4089 domain-containing protein</fullName>
    </recommendedName>
</protein>
<evidence type="ECO:0000313" key="2">
    <source>
        <dbReference type="Proteomes" id="UP001597145"/>
    </source>
</evidence>
<reference evidence="2" key="1">
    <citation type="journal article" date="2019" name="Int. J. Syst. Evol. Microbiol.">
        <title>The Global Catalogue of Microorganisms (GCM) 10K type strain sequencing project: providing services to taxonomists for standard genome sequencing and annotation.</title>
        <authorList>
            <consortium name="The Broad Institute Genomics Platform"/>
            <consortium name="The Broad Institute Genome Sequencing Center for Infectious Disease"/>
            <person name="Wu L."/>
            <person name="Ma J."/>
        </authorList>
    </citation>
    <scope>NUCLEOTIDE SEQUENCE [LARGE SCALE GENOMIC DNA]</scope>
    <source>
        <strain evidence="2">JCM 12165</strain>
    </source>
</reference>